<organism evidence="19 20">
    <name type="scientific">Mytilus galloprovincialis</name>
    <name type="common">Mediterranean mussel</name>
    <dbReference type="NCBI Taxonomy" id="29158"/>
    <lineage>
        <taxon>Eukaryota</taxon>
        <taxon>Metazoa</taxon>
        <taxon>Spiralia</taxon>
        <taxon>Lophotrochozoa</taxon>
        <taxon>Mollusca</taxon>
        <taxon>Bivalvia</taxon>
        <taxon>Autobranchia</taxon>
        <taxon>Pteriomorphia</taxon>
        <taxon>Mytilida</taxon>
        <taxon>Mytiloidea</taxon>
        <taxon>Mytilidae</taxon>
        <taxon>Mytilinae</taxon>
        <taxon>Mytilus</taxon>
    </lineage>
</organism>
<evidence type="ECO:0000256" key="5">
    <source>
        <dbReference type="ARBA" id="ARBA00019218"/>
    </source>
</evidence>
<evidence type="ECO:0000256" key="4">
    <source>
        <dbReference type="ARBA" id="ARBA00012649"/>
    </source>
</evidence>
<keyword evidence="20" id="KW-1185">Reference proteome</keyword>
<keyword evidence="10 16" id="KW-1133">Transmembrane helix</keyword>
<evidence type="ECO:0000256" key="2">
    <source>
        <dbReference type="ARBA" id="ARBA00004922"/>
    </source>
</evidence>
<comment type="catalytic activity">
    <reaction evidence="12 16">
        <text>a beta-D-Man-(1-&gt;4)-beta-D-GlcNAc-(1-&gt;4)-alpha-D-GlcNAc-diphospho-di-trans,poly-cis-dolichol + GDP-alpha-D-mannose = an alpha-D-Man-(1-&gt;3)-beta-D-Man-(1-&gt;4)-beta-D-GlcNAc-(1-&gt;4)-alpha-D-GlcNAc-diphospho-di-trans,poly-cis-dolichol + GDP + H(+)</text>
        <dbReference type="Rhea" id="RHEA:29515"/>
        <dbReference type="Rhea" id="RHEA-COMP:19511"/>
        <dbReference type="Rhea" id="RHEA-COMP:19513"/>
        <dbReference type="ChEBI" id="CHEBI:15378"/>
        <dbReference type="ChEBI" id="CHEBI:57527"/>
        <dbReference type="ChEBI" id="CHEBI:58189"/>
        <dbReference type="ChEBI" id="CHEBI:58472"/>
        <dbReference type="ChEBI" id="CHEBI:132510"/>
        <dbReference type="EC" id="2.4.1.132"/>
    </reaction>
    <physiologicalReaction direction="left-to-right" evidence="12 16">
        <dbReference type="Rhea" id="RHEA:29516"/>
    </physiologicalReaction>
</comment>
<name>A0A8B6GGJ6_MYTGA</name>
<evidence type="ECO:0000313" key="20">
    <source>
        <dbReference type="Proteomes" id="UP000596742"/>
    </source>
</evidence>
<dbReference type="PANTHER" id="PTHR45918">
    <property type="entry name" value="ALPHA-1,3/1,6-MANNOSYLTRANSFERASE ALG2"/>
    <property type="match status" value="1"/>
</dbReference>
<comment type="caution">
    <text evidence="19">The sequence shown here is derived from an EMBL/GenBank/DDBJ whole genome shotgun (WGS) entry which is preliminary data.</text>
</comment>
<evidence type="ECO:0000256" key="9">
    <source>
        <dbReference type="ARBA" id="ARBA00022824"/>
    </source>
</evidence>
<evidence type="ECO:0000256" key="13">
    <source>
        <dbReference type="ARBA" id="ARBA00045104"/>
    </source>
</evidence>
<feature type="domain" description="Glycosyl transferase family 1" evidence="17">
    <location>
        <begin position="207"/>
        <end position="377"/>
    </location>
</feature>
<dbReference type="Pfam" id="PF00534">
    <property type="entry name" value="Glycos_transf_1"/>
    <property type="match status" value="1"/>
</dbReference>
<dbReference type="Pfam" id="PF13439">
    <property type="entry name" value="Glyco_transf_4"/>
    <property type="match status" value="1"/>
</dbReference>
<comment type="catalytic activity">
    <reaction evidence="14">
        <text>a beta-D-Man-(1-&gt;4)-beta-D-GlcNAc-(1-&gt;4)-alpha-D-GlcNAc-diphospho-di-trans,poly-cis-dolichol + GDP-alpha-D-mannose = an alpha-D-Man-(1-&gt;6)-beta-D-Man-(1-&gt;4)-beta-D-GlcNAc-(1-&gt;4)-alpha-D-GlcNAc-diphospho-di-trans,poly-cis-dolichol + GDP + H(+)</text>
        <dbReference type="Rhea" id="RHEA:79023"/>
        <dbReference type="Rhea" id="RHEA-COMP:19511"/>
        <dbReference type="Rhea" id="RHEA-COMP:19514"/>
        <dbReference type="ChEBI" id="CHEBI:15378"/>
        <dbReference type="ChEBI" id="CHEBI:57527"/>
        <dbReference type="ChEBI" id="CHEBI:58189"/>
        <dbReference type="ChEBI" id="CHEBI:58472"/>
        <dbReference type="ChEBI" id="CHEBI:229641"/>
    </reaction>
    <physiologicalReaction direction="left-to-right" evidence="14">
        <dbReference type="Rhea" id="RHEA:79024"/>
    </physiologicalReaction>
</comment>
<proteinExistence type="inferred from homology"/>
<reference evidence="19" key="1">
    <citation type="submission" date="2018-11" db="EMBL/GenBank/DDBJ databases">
        <authorList>
            <person name="Alioto T."/>
            <person name="Alioto T."/>
        </authorList>
    </citation>
    <scope>NUCLEOTIDE SEQUENCE</scope>
</reference>
<dbReference type="InterPro" id="IPR027054">
    <property type="entry name" value="ALG2"/>
</dbReference>
<dbReference type="AlphaFoldDB" id="A0A8B6GGJ6"/>
<evidence type="ECO:0000259" key="18">
    <source>
        <dbReference type="Pfam" id="PF13439"/>
    </source>
</evidence>
<evidence type="ECO:0000256" key="8">
    <source>
        <dbReference type="ARBA" id="ARBA00022692"/>
    </source>
</evidence>
<dbReference type="FunFam" id="3.40.50.2000:FF:000085">
    <property type="entry name" value="alpha-1,3/1,6-mannosyltransferase ALG2"/>
    <property type="match status" value="1"/>
</dbReference>
<keyword evidence="6 16" id="KW-0328">Glycosyltransferase</keyword>
<evidence type="ECO:0000256" key="16">
    <source>
        <dbReference type="RuleBase" id="RU367136"/>
    </source>
</evidence>
<dbReference type="UniPathway" id="UPA00378"/>
<accession>A0A8B6GGJ6</accession>
<dbReference type="Proteomes" id="UP000596742">
    <property type="component" value="Unassembled WGS sequence"/>
</dbReference>
<dbReference type="SUPFAM" id="SSF53756">
    <property type="entry name" value="UDP-Glycosyltransferase/glycogen phosphorylase"/>
    <property type="match status" value="1"/>
</dbReference>
<dbReference type="GO" id="GO:0005789">
    <property type="term" value="C:endoplasmic reticulum membrane"/>
    <property type="evidence" value="ECO:0007669"/>
    <property type="project" value="UniProtKB-SubCell"/>
</dbReference>
<dbReference type="InterPro" id="IPR001296">
    <property type="entry name" value="Glyco_trans_1"/>
</dbReference>
<evidence type="ECO:0000256" key="10">
    <source>
        <dbReference type="ARBA" id="ARBA00022989"/>
    </source>
</evidence>
<keyword evidence="9" id="KW-0256">Endoplasmic reticulum</keyword>
<evidence type="ECO:0000256" key="12">
    <source>
        <dbReference type="ARBA" id="ARBA00045103"/>
    </source>
</evidence>
<dbReference type="GO" id="GO:0102704">
    <property type="term" value="F:GDP-Man:Man(2)GlcNAc(2)-PP-Dol alpha-1,6-mannosyltransferase activity"/>
    <property type="evidence" value="ECO:0007669"/>
    <property type="project" value="UniProtKB-UniRule"/>
</dbReference>
<comment type="subcellular location">
    <subcellularLocation>
        <location evidence="1 16">Endoplasmic reticulum membrane</location>
        <topology evidence="1 16">Single-pass membrane protein</topology>
    </subcellularLocation>
</comment>
<evidence type="ECO:0000256" key="6">
    <source>
        <dbReference type="ARBA" id="ARBA00022676"/>
    </source>
</evidence>
<evidence type="ECO:0000256" key="1">
    <source>
        <dbReference type="ARBA" id="ARBA00004389"/>
    </source>
</evidence>
<dbReference type="FunFam" id="3.40.50.2000:FF:000097">
    <property type="entry name" value="alpha-1,3/1,6-mannosyltransferase ALG2"/>
    <property type="match status" value="1"/>
</dbReference>
<evidence type="ECO:0000256" key="3">
    <source>
        <dbReference type="ARBA" id="ARBA00011969"/>
    </source>
</evidence>
<dbReference type="OrthoDB" id="448893at2759"/>
<comment type="function">
    <text evidence="16">Mannosylates Man(2)GlcNAc(2)-dolichol diphosphate and Man(1)GlcNAc(2)-dolichol diphosphate to form Man(3)GlcNAc(2)-dolichol diphosphate.</text>
</comment>
<dbReference type="Gene3D" id="3.40.50.2000">
    <property type="entry name" value="Glycogen Phosphorylase B"/>
    <property type="match status" value="2"/>
</dbReference>
<evidence type="ECO:0000256" key="7">
    <source>
        <dbReference type="ARBA" id="ARBA00022679"/>
    </source>
</evidence>
<comment type="catalytic activity">
    <reaction evidence="13 16">
        <text>an alpha-D-Man-(1-&gt;3)-beta-D-Man-(1-&gt;4)-beta-D-GlcNAc-(1-&gt;4)-alpha-D-GlcNAc-diphospho-di-trans,poly-cis-dolichol + GDP-alpha-D-mannose = an alpha-D-Man-(1-&gt;3)-[alpha-D-Man-(1-&gt;6)]-beta-D-Man-(1-&gt;4)-beta-D-GlcNAc-(1-&gt;4)-alpha-D-GlcNAc-diphospho-di-trans,poly-cis-dolichol + GDP + H(+)</text>
        <dbReference type="Rhea" id="RHEA:29519"/>
        <dbReference type="Rhea" id="RHEA-COMP:19513"/>
        <dbReference type="Rhea" id="RHEA-COMP:19515"/>
        <dbReference type="ChEBI" id="CHEBI:15378"/>
        <dbReference type="ChEBI" id="CHEBI:57527"/>
        <dbReference type="ChEBI" id="CHEBI:58189"/>
        <dbReference type="ChEBI" id="CHEBI:132510"/>
        <dbReference type="ChEBI" id="CHEBI:132511"/>
        <dbReference type="EC" id="2.4.1.257"/>
    </reaction>
    <physiologicalReaction direction="left-to-right" evidence="13 16">
        <dbReference type="Rhea" id="RHEA:29520"/>
    </physiologicalReaction>
</comment>
<keyword evidence="7 16" id="KW-0808">Transferase</keyword>
<dbReference type="PANTHER" id="PTHR45918:SF1">
    <property type="entry name" value="ALPHA-1,3_1,6-MANNOSYLTRANSFERASE ALG2"/>
    <property type="match status" value="1"/>
</dbReference>
<comment type="similarity">
    <text evidence="16">Belongs to the glycosyltransferase group 1 family.</text>
</comment>
<evidence type="ECO:0000313" key="19">
    <source>
        <dbReference type="EMBL" id="VDI63600.1"/>
    </source>
</evidence>
<dbReference type="EC" id="2.4.1.257" evidence="3 16"/>
<keyword evidence="8 16" id="KW-0812">Transmembrane</keyword>
<dbReference type="EC" id="2.4.1.132" evidence="4 16"/>
<feature type="domain" description="Glycosyltransferase subfamily 4-like N-terminal" evidence="18">
    <location>
        <begin position="15"/>
        <end position="176"/>
    </location>
</feature>
<feature type="transmembrane region" description="Helical" evidence="16">
    <location>
        <begin position="408"/>
        <end position="430"/>
    </location>
</feature>
<sequence>MANLKVLFLHPDLGIGGAERAVIDAALALKSQGHQVHFVTSHHDINHCFQETRDGTLSVTTVGDWLPRGIFGRCQALCAYLRMLYAALFVVFSSPIEYDVIFCDQISACIYILKLFNAKVLFYCHFPDMLLTKRESLLKKWYRAPIDWLEEKTTGMADCVLVNSKFTAGIFNETFKSLSNVNPKVLYPIPNFKALDQPLETSADIIPPNKTTIFLSINRYERKKNLNLAVESFGMLQKKLGNNKGVHLIMAGGYDERVMENKEHYLELKELVHKLGLEDHVTFLRSFSDSDKRTLLSNCTCLLYTPDKEHFGIVPVEAMYIQCPVIAVQSGGPLETVEDGKTGFLCPPEPKSFMEAMEKFVSDKSLRKKMGSAGRKRVEERFSFNTFTKELNSVIEKVYNGSSSNSSVLLFTLALALLINICFAVLYVCIF</sequence>
<evidence type="ECO:0000256" key="15">
    <source>
        <dbReference type="ARBA" id="ARBA00052501"/>
    </source>
</evidence>
<dbReference type="CDD" id="cd03805">
    <property type="entry name" value="GT4_ALG2-like"/>
    <property type="match status" value="1"/>
</dbReference>
<dbReference type="GO" id="GO:0004378">
    <property type="term" value="F:GDP-Man:Man(1)GlcNAc(2)-PP-Dol alpha-1,3-mannosyltransferase activity"/>
    <property type="evidence" value="ECO:0007669"/>
    <property type="project" value="UniProtKB-UniRule"/>
</dbReference>
<comment type="catalytic activity">
    <reaction evidence="15">
        <text>an alpha-D-Man-(1-&gt;6)-beta-D-Man-(1-&gt;4)-beta-D-GlcNAc-(1-&gt;4)-alpha-D-GlcNAc-diphospho-di-trans,poly-cis-dolichol + GDP-alpha-D-mannose = an alpha-D-Man-(1-&gt;3)-[alpha-D-Man-(1-&gt;6)]-beta-D-Man-(1-&gt;4)-beta-D-GlcNAc-(1-&gt;4)-alpha-D-GlcNAc-diphospho-di-trans,poly-cis-dolichol + GDP + H(+)</text>
        <dbReference type="Rhea" id="RHEA:79027"/>
        <dbReference type="Rhea" id="RHEA-COMP:19514"/>
        <dbReference type="Rhea" id="RHEA-COMP:19515"/>
        <dbReference type="ChEBI" id="CHEBI:15378"/>
        <dbReference type="ChEBI" id="CHEBI:57527"/>
        <dbReference type="ChEBI" id="CHEBI:58189"/>
        <dbReference type="ChEBI" id="CHEBI:132511"/>
        <dbReference type="ChEBI" id="CHEBI:229641"/>
    </reaction>
    <physiologicalReaction direction="left-to-right" evidence="15">
        <dbReference type="Rhea" id="RHEA:79028"/>
    </physiologicalReaction>
</comment>
<comment type="pathway">
    <text evidence="2 16">Protein modification; protein glycosylation.</text>
</comment>
<keyword evidence="11 16" id="KW-0472">Membrane</keyword>
<dbReference type="InterPro" id="IPR028098">
    <property type="entry name" value="Glyco_trans_4-like_N"/>
</dbReference>
<evidence type="ECO:0000259" key="17">
    <source>
        <dbReference type="Pfam" id="PF00534"/>
    </source>
</evidence>
<evidence type="ECO:0000256" key="11">
    <source>
        <dbReference type="ARBA" id="ARBA00023136"/>
    </source>
</evidence>
<dbReference type="EMBL" id="UYJE01008398">
    <property type="protein sequence ID" value="VDI63600.1"/>
    <property type="molecule type" value="Genomic_DNA"/>
</dbReference>
<protein>
    <recommendedName>
        <fullName evidence="5 16">Alpha-1,3/1,6-mannosyltransferase ALG2</fullName>
        <ecNumber evidence="4 16">2.4.1.132</ecNumber>
        <ecNumber evidence="3 16">2.4.1.257</ecNumber>
    </recommendedName>
    <alternativeName>
        <fullName evidence="16">GDP-Man:Man(1)GlcNAc(2)-PP-Dol alpha-1,3-mannosyltransferase</fullName>
    </alternativeName>
</protein>
<gene>
    <name evidence="19" type="ORF">MGAL_10B026528</name>
</gene>
<evidence type="ECO:0000256" key="14">
    <source>
        <dbReference type="ARBA" id="ARBA00050465"/>
    </source>
</evidence>